<proteinExistence type="predicted"/>
<dbReference type="VEuPathDB" id="FungiDB:FOZG_08358"/>
<organism evidence="1 2">
    <name type="scientific">Fusarium oxysporum</name>
    <name type="common">Fusarium vascular wilt</name>
    <dbReference type="NCBI Taxonomy" id="5507"/>
    <lineage>
        <taxon>Eukaryota</taxon>
        <taxon>Fungi</taxon>
        <taxon>Dikarya</taxon>
        <taxon>Ascomycota</taxon>
        <taxon>Pezizomycotina</taxon>
        <taxon>Sordariomycetes</taxon>
        <taxon>Hypocreomycetidae</taxon>
        <taxon>Hypocreales</taxon>
        <taxon>Nectriaceae</taxon>
        <taxon>Fusarium</taxon>
        <taxon>Fusarium oxysporum species complex</taxon>
    </lineage>
</organism>
<dbReference type="EMBL" id="FMJY01000006">
    <property type="protein sequence ID" value="SCO87200.1"/>
    <property type="molecule type" value="Genomic_DNA"/>
</dbReference>
<gene>
    <name evidence="1" type="ORF">FRV6_11327</name>
</gene>
<sequence length="43" mass="4803">MRIDPRRLPTREGTQAERTIRLISAEIRGFGSSVCINKPAFAS</sequence>
<evidence type="ECO:0000313" key="2">
    <source>
        <dbReference type="Proteomes" id="UP000219369"/>
    </source>
</evidence>
<dbReference type="VEuPathDB" id="FungiDB:FOMG_13098"/>
<name>A0A2H3TQX4_FUSOX</name>
<dbReference type="AlphaFoldDB" id="A0A2H3TQX4"/>
<accession>A0A2H3TQX4</accession>
<dbReference type="Proteomes" id="UP000219369">
    <property type="component" value="Unassembled WGS sequence"/>
</dbReference>
<evidence type="ECO:0000313" key="1">
    <source>
        <dbReference type="EMBL" id="SCO87200.1"/>
    </source>
</evidence>
<protein>
    <submittedName>
        <fullName evidence="1">Uncharacterized protein</fullName>
    </submittedName>
</protein>
<reference evidence="2" key="1">
    <citation type="submission" date="2016-09" db="EMBL/GenBank/DDBJ databases">
        <authorList>
            <person name="Guldener U."/>
        </authorList>
    </citation>
    <scope>NUCLEOTIDE SEQUENCE [LARGE SCALE GENOMIC DNA]</scope>
    <source>
        <strain evidence="2">V64-1</strain>
    </source>
</reference>
<dbReference type="VEuPathDB" id="FungiDB:FOIG_11999"/>